<protein>
    <submittedName>
        <fullName evidence="2">Uncharacterized protein</fullName>
    </submittedName>
</protein>
<organism evidence="2 3">
    <name type="scientific">Phomopsis amygdali</name>
    <name type="common">Fusicoccum amygdali</name>
    <dbReference type="NCBI Taxonomy" id="1214568"/>
    <lineage>
        <taxon>Eukaryota</taxon>
        <taxon>Fungi</taxon>
        <taxon>Dikarya</taxon>
        <taxon>Ascomycota</taxon>
        <taxon>Pezizomycotina</taxon>
        <taxon>Sordariomycetes</taxon>
        <taxon>Sordariomycetidae</taxon>
        <taxon>Diaporthales</taxon>
        <taxon>Diaporthaceae</taxon>
        <taxon>Diaporthe</taxon>
    </lineage>
</organism>
<comment type="caution">
    <text evidence="2">The sequence shown here is derived from an EMBL/GenBank/DDBJ whole genome shotgun (WGS) entry which is preliminary data.</text>
</comment>
<dbReference type="AlphaFoldDB" id="A0AAD9SL94"/>
<evidence type="ECO:0000256" key="1">
    <source>
        <dbReference type="SAM" id="MobiDB-lite"/>
    </source>
</evidence>
<dbReference type="EMBL" id="JAUJFL010000002">
    <property type="protein sequence ID" value="KAK2609912.1"/>
    <property type="molecule type" value="Genomic_DNA"/>
</dbReference>
<sequence>MSVKRARLAGRGGRAGWEPPGTSTTAAEQEPPTVWLPMAVVCGDSSRALSIPDSFSVSAALSDTAAPSLSAHAKRARLTGRARILTFPFESLDLALGPSTRRHLGRAIIVGDIWQRDDLRVQDPVVDRAVVEDGLAAAVLRLRHLQFTLHDDLLDAALEHQRLDSNPPLLANSPHSPDGLRLHLWIQHGADEVDSRRGPHV</sequence>
<gene>
    <name evidence="2" type="ORF">N8I77_003381</name>
</gene>
<keyword evidence="3" id="KW-1185">Reference proteome</keyword>
<feature type="region of interest" description="Disordered" evidence="1">
    <location>
        <begin position="1"/>
        <end position="30"/>
    </location>
</feature>
<evidence type="ECO:0000313" key="3">
    <source>
        <dbReference type="Proteomes" id="UP001265746"/>
    </source>
</evidence>
<dbReference type="Proteomes" id="UP001265746">
    <property type="component" value="Unassembled WGS sequence"/>
</dbReference>
<proteinExistence type="predicted"/>
<accession>A0AAD9SL94</accession>
<evidence type="ECO:0000313" key="2">
    <source>
        <dbReference type="EMBL" id="KAK2609912.1"/>
    </source>
</evidence>
<reference evidence="2" key="1">
    <citation type="submission" date="2023-06" db="EMBL/GenBank/DDBJ databases">
        <authorList>
            <person name="Noh H."/>
        </authorList>
    </citation>
    <scope>NUCLEOTIDE SEQUENCE</scope>
    <source>
        <strain evidence="2">DUCC20226</strain>
    </source>
</reference>
<name>A0AAD9SL94_PHOAM</name>